<proteinExistence type="predicted"/>
<sequence>MAGDLSRARPPTPRDIALIGGSIIGWVDGPKSKDGDEKFIIAYAVAAGVWHSASLASVLPVIRKEKNSTDEVKLNQRLPRRGPILSHGEWYHNLCTQQRSGFSGMFNLN</sequence>
<evidence type="ECO:0000313" key="2">
    <source>
        <dbReference type="EMBL" id="KAJ7769328.1"/>
    </source>
</evidence>
<evidence type="ECO:0000313" key="3">
    <source>
        <dbReference type="Proteomes" id="UP001215598"/>
    </source>
</evidence>
<gene>
    <name evidence="2" type="ORF">B0H16DRAFT_1686153</name>
</gene>
<feature type="transmembrane region" description="Helical" evidence="1">
    <location>
        <begin position="40"/>
        <end position="62"/>
    </location>
</feature>
<keyword evidence="1" id="KW-0812">Transmembrane</keyword>
<reference evidence="2" key="1">
    <citation type="submission" date="2023-03" db="EMBL/GenBank/DDBJ databases">
        <title>Massive genome expansion in bonnet fungi (Mycena s.s.) driven by repeated elements and novel gene families across ecological guilds.</title>
        <authorList>
            <consortium name="Lawrence Berkeley National Laboratory"/>
            <person name="Harder C.B."/>
            <person name="Miyauchi S."/>
            <person name="Viragh M."/>
            <person name="Kuo A."/>
            <person name="Thoen E."/>
            <person name="Andreopoulos B."/>
            <person name="Lu D."/>
            <person name="Skrede I."/>
            <person name="Drula E."/>
            <person name="Henrissat B."/>
            <person name="Morin E."/>
            <person name="Kohler A."/>
            <person name="Barry K."/>
            <person name="LaButti K."/>
            <person name="Morin E."/>
            <person name="Salamov A."/>
            <person name="Lipzen A."/>
            <person name="Mereny Z."/>
            <person name="Hegedus B."/>
            <person name="Baldrian P."/>
            <person name="Stursova M."/>
            <person name="Weitz H."/>
            <person name="Taylor A."/>
            <person name="Grigoriev I.V."/>
            <person name="Nagy L.G."/>
            <person name="Martin F."/>
            <person name="Kauserud H."/>
        </authorList>
    </citation>
    <scope>NUCLEOTIDE SEQUENCE</scope>
    <source>
        <strain evidence="2">CBHHK182m</strain>
    </source>
</reference>
<keyword evidence="1" id="KW-1133">Transmembrane helix</keyword>
<keyword evidence="1" id="KW-0472">Membrane</keyword>
<protein>
    <submittedName>
        <fullName evidence="2">Uncharacterized protein</fullName>
    </submittedName>
</protein>
<name>A0AAD7NP89_9AGAR</name>
<accession>A0AAD7NP89</accession>
<organism evidence="2 3">
    <name type="scientific">Mycena metata</name>
    <dbReference type="NCBI Taxonomy" id="1033252"/>
    <lineage>
        <taxon>Eukaryota</taxon>
        <taxon>Fungi</taxon>
        <taxon>Dikarya</taxon>
        <taxon>Basidiomycota</taxon>
        <taxon>Agaricomycotina</taxon>
        <taxon>Agaricomycetes</taxon>
        <taxon>Agaricomycetidae</taxon>
        <taxon>Agaricales</taxon>
        <taxon>Marasmiineae</taxon>
        <taxon>Mycenaceae</taxon>
        <taxon>Mycena</taxon>
    </lineage>
</organism>
<evidence type="ECO:0000256" key="1">
    <source>
        <dbReference type="SAM" id="Phobius"/>
    </source>
</evidence>
<dbReference type="AlphaFoldDB" id="A0AAD7NP89"/>
<keyword evidence="3" id="KW-1185">Reference proteome</keyword>
<comment type="caution">
    <text evidence="2">The sequence shown here is derived from an EMBL/GenBank/DDBJ whole genome shotgun (WGS) entry which is preliminary data.</text>
</comment>
<dbReference type="Proteomes" id="UP001215598">
    <property type="component" value="Unassembled WGS sequence"/>
</dbReference>
<dbReference type="EMBL" id="JARKIB010000018">
    <property type="protein sequence ID" value="KAJ7769328.1"/>
    <property type="molecule type" value="Genomic_DNA"/>
</dbReference>